<comment type="caution">
    <text evidence="2">The sequence shown here is derived from an EMBL/GenBank/DDBJ whole genome shotgun (WGS) entry which is preliminary data.</text>
</comment>
<proteinExistence type="predicted"/>
<organism evidence="2 3">
    <name type="scientific">Eleusine coracana subsp. coracana</name>
    <dbReference type="NCBI Taxonomy" id="191504"/>
    <lineage>
        <taxon>Eukaryota</taxon>
        <taxon>Viridiplantae</taxon>
        <taxon>Streptophyta</taxon>
        <taxon>Embryophyta</taxon>
        <taxon>Tracheophyta</taxon>
        <taxon>Spermatophyta</taxon>
        <taxon>Magnoliopsida</taxon>
        <taxon>Liliopsida</taxon>
        <taxon>Poales</taxon>
        <taxon>Poaceae</taxon>
        <taxon>PACMAD clade</taxon>
        <taxon>Chloridoideae</taxon>
        <taxon>Cynodonteae</taxon>
        <taxon>Eleusininae</taxon>
        <taxon>Eleusine</taxon>
    </lineage>
</organism>
<evidence type="ECO:0000313" key="2">
    <source>
        <dbReference type="EMBL" id="GJN31840.1"/>
    </source>
</evidence>
<accession>A0AAV5FBW7</accession>
<gene>
    <name evidence="2" type="primary">gb20289</name>
    <name evidence="2" type="ORF">PR202_gb20289</name>
</gene>
<protein>
    <submittedName>
        <fullName evidence="2">Uncharacterized protein</fullName>
    </submittedName>
</protein>
<keyword evidence="3" id="KW-1185">Reference proteome</keyword>
<dbReference type="AlphaFoldDB" id="A0AAV5FBW7"/>
<dbReference type="EMBL" id="BQKI01000083">
    <property type="protein sequence ID" value="GJN31840.1"/>
    <property type="molecule type" value="Genomic_DNA"/>
</dbReference>
<evidence type="ECO:0000313" key="3">
    <source>
        <dbReference type="Proteomes" id="UP001054889"/>
    </source>
</evidence>
<name>A0AAV5FBW7_ELECO</name>
<sequence length="149" mass="16669">MDAHGKEMQGMEAMDARGSVQPHSSMTHASRLPIWMRLGFCTLVERSMPSASVALNEARVTLLAHPCKARVPHLTLLPCGLGYHRRRQWPALHACLSSLNPRRLPSLPACLASACRASPCLLRVHRRVDLLGGRRQGWREEMADMWGQE</sequence>
<dbReference type="Proteomes" id="UP001054889">
    <property type="component" value="Unassembled WGS sequence"/>
</dbReference>
<evidence type="ECO:0000256" key="1">
    <source>
        <dbReference type="SAM" id="MobiDB-lite"/>
    </source>
</evidence>
<reference evidence="2" key="1">
    <citation type="journal article" date="2018" name="DNA Res.">
        <title>Multiple hybrid de novo genome assembly of finger millet, an orphan allotetraploid crop.</title>
        <authorList>
            <person name="Hatakeyama M."/>
            <person name="Aluri S."/>
            <person name="Balachadran M.T."/>
            <person name="Sivarajan S.R."/>
            <person name="Patrignani A."/>
            <person name="Gruter S."/>
            <person name="Poveda L."/>
            <person name="Shimizu-Inatsugi R."/>
            <person name="Baeten J."/>
            <person name="Francoijs K.J."/>
            <person name="Nataraja K.N."/>
            <person name="Reddy Y.A.N."/>
            <person name="Phadnis S."/>
            <person name="Ravikumar R.L."/>
            <person name="Schlapbach R."/>
            <person name="Sreeman S.M."/>
            <person name="Shimizu K.K."/>
        </authorList>
    </citation>
    <scope>NUCLEOTIDE SEQUENCE</scope>
</reference>
<feature type="region of interest" description="Disordered" evidence="1">
    <location>
        <begin position="1"/>
        <end position="25"/>
    </location>
</feature>
<reference evidence="2" key="2">
    <citation type="submission" date="2021-12" db="EMBL/GenBank/DDBJ databases">
        <title>Resequencing data analysis of finger millet.</title>
        <authorList>
            <person name="Hatakeyama M."/>
            <person name="Aluri S."/>
            <person name="Balachadran M.T."/>
            <person name="Sivarajan S.R."/>
            <person name="Poveda L."/>
            <person name="Shimizu-Inatsugi R."/>
            <person name="Schlapbach R."/>
            <person name="Sreeman S.M."/>
            <person name="Shimizu K.K."/>
        </authorList>
    </citation>
    <scope>NUCLEOTIDE SEQUENCE</scope>
</reference>